<dbReference type="Pfam" id="PF22754">
    <property type="entry name" value="bHLH-TF_ACT-like_plant"/>
    <property type="match status" value="1"/>
</dbReference>
<reference evidence="9" key="1">
    <citation type="submission" date="2025-08" db="UniProtKB">
        <authorList>
            <consortium name="RefSeq"/>
        </authorList>
    </citation>
    <scope>IDENTIFICATION</scope>
    <source>
        <tissue evidence="9">Seedling</tissue>
    </source>
</reference>
<dbReference type="Pfam" id="PF14215">
    <property type="entry name" value="bHLH-MYC_N"/>
    <property type="match status" value="1"/>
</dbReference>
<dbReference type="SMART" id="SM00353">
    <property type="entry name" value="HLH"/>
    <property type="match status" value="1"/>
</dbReference>
<sequence length="637" mass="70910">MNMATGLENQDGQPENLKKQLALAVRRIQWSYSIFWSISASQPGVLEWSDGYYNGDIKTRKTVQAVELNADQMGLQRSEQLRELYESLSAGEASPQSRRPSAALSPEDLSDAEWYYLVCMSFVFNIGQGLPGRTLANDKPIWLCNAHFADSKVFSRSLLAKSASIQTVVCFPFLGGVVELGVTELVMEDPDIIQQIKTSILEIPYPIVSRNANLCAANARNDLDHDPVETKSVPVLGSDELDMASPNDNSDGFEPIQLADDSLIIEGINGGASQVQSWQFMDDDEFSNCIPHSMDSSDCISQTLLNPEKPASGPKSEMVGDHQLQDLQDCNHTRLSALDLHSNDVHYQGVLSALLKSSHQLLLGPLFQNSHQESSFISWKKGGFVKCPKPRGEISQNLVKKVLFEVPRMHAACRLESPEDNGNRDGVWRPEADEIGMNHALSERRRREKLNKRFSILKSLVPSISKDDKISILDDAIEYLKVLERKVEELEYFRESTEIEPKTKRQPQDTTERTSDNYGNNKTSSGKKPLINKRKASDIDESEQGINYGVQEDGLADNVTVSMKNNSVTIEIMCSWREGVLLEIMDALSNLHLDSHSVQSSIIDGILSLTIKSKFKGSTLASARKIKQALQRFVGSC</sequence>
<evidence type="ECO:0000256" key="3">
    <source>
        <dbReference type="ARBA" id="ARBA00023159"/>
    </source>
</evidence>
<evidence type="ECO:0000313" key="8">
    <source>
        <dbReference type="Proteomes" id="UP001652623"/>
    </source>
</evidence>
<dbReference type="FunCoup" id="A0A6P3Z0Y4">
    <property type="interactions" value="468"/>
</dbReference>
<dbReference type="Pfam" id="PF00010">
    <property type="entry name" value="HLH"/>
    <property type="match status" value="1"/>
</dbReference>
<keyword evidence="2" id="KW-0805">Transcription regulation</keyword>
<dbReference type="PROSITE" id="PS50888">
    <property type="entry name" value="BHLH"/>
    <property type="match status" value="1"/>
</dbReference>
<gene>
    <name evidence="9" type="primary">LOC107407443</name>
</gene>
<name>A0A6P3Z0Y4_ZIZJJ</name>
<evidence type="ECO:0000256" key="1">
    <source>
        <dbReference type="ARBA" id="ARBA00004123"/>
    </source>
</evidence>
<comment type="subcellular location">
    <subcellularLocation>
        <location evidence="1">Nucleus</location>
    </subcellularLocation>
</comment>
<evidence type="ECO:0000313" key="9">
    <source>
        <dbReference type="RefSeq" id="XP_015870213.3"/>
    </source>
</evidence>
<protein>
    <submittedName>
        <fullName evidence="9">Transcription factor EGL1</fullName>
    </submittedName>
</protein>
<proteinExistence type="predicted"/>
<keyword evidence="3" id="KW-0010">Activator</keyword>
<dbReference type="InterPro" id="IPR011598">
    <property type="entry name" value="bHLH_dom"/>
</dbReference>
<evidence type="ECO:0000256" key="4">
    <source>
        <dbReference type="ARBA" id="ARBA00023163"/>
    </source>
</evidence>
<feature type="compositionally biased region" description="Polar residues" evidence="6">
    <location>
        <begin position="516"/>
        <end position="526"/>
    </location>
</feature>
<dbReference type="GO" id="GO:0046983">
    <property type="term" value="F:protein dimerization activity"/>
    <property type="evidence" value="ECO:0007669"/>
    <property type="project" value="InterPro"/>
</dbReference>
<dbReference type="InterPro" id="IPR036638">
    <property type="entry name" value="HLH_DNA-bd_sf"/>
</dbReference>
<dbReference type="GeneID" id="107407443"/>
<evidence type="ECO:0000256" key="6">
    <source>
        <dbReference type="SAM" id="MobiDB-lite"/>
    </source>
</evidence>
<dbReference type="InterPro" id="IPR054502">
    <property type="entry name" value="bHLH-TF_ACT-like_plant"/>
</dbReference>
<dbReference type="GO" id="GO:0080090">
    <property type="term" value="P:regulation of primary metabolic process"/>
    <property type="evidence" value="ECO:0007669"/>
    <property type="project" value="UniProtKB-ARBA"/>
</dbReference>
<feature type="compositionally biased region" description="Basic and acidic residues" evidence="6">
    <location>
        <begin position="495"/>
        <end position="515"/>
    </location>
</feature>
<evidence type="ECO:0000256" key="5">
    <source>
        <dbReference type="ARBA" id="ARBA00023242"/>
    </source>
</evidence>
<dbReference type="InParanoid" id="A0A6P3Z0Y4"/>
<dbReference type="Gene3D" id="4.10.280.10">
    <property type="entry name" value="Helix-loop-helix DNA-binding domain"/>
    <property type="match status" value="1"/>
</dbReference>
<dbReference type="AlphaFoldDB" id="A0A6P3Z0Y4"/>
<accession>A0A6P3Z0Y4</accession>
<evidence type="ECO:0000256" key="2">
    <source>
        <dbReference type="ARBA" id="ARBA00023015"/>
    </source>
</evidence>
<keyword evidence="4" id="KW-0804">Transcription</keyword>
<dbReference type="SUPFAM" id="SSF47459">
    <property type="entry name" value="HLH, helix-loop-helix DNA-binding domain"/>
    <property type="match status" value="1"/>
</dbReference>
<evidence type="ECO:0000259" key="7">
    <source>
        <dbReference type="PROSITE" id="PS50888"/>
    </source>
</evidence>
<dbReference type="KEGG" id="zju:107407443"/>
<dbReference type="InterPro" id="IPR025610">
    <property type="entry name" value="MYC/MYB_N"/>
</dbReference>
<keyword evidence="5" id="KW-0539">Nucleus</keyword>
<dbReference type="RefSeq" id="XP_015870213.3">
    <property type="nucleotide sequence ID" value="XM_016014727.4"/>
</dbReference>
<dbReference type="GO" id="GO:0005634">
    <property type="term" value="C:nucleus"/>
    <property type="evidence" value="ECO:0007669"/>
    <property type="project" value="UniProtKB-SubCell"/>
</dbReference>
<dbReference type="PANTHER" id="PTHR46266">
    <property type="entry name" value="TRANSCRIPTION FACTOR TT8"/>
    <property type="match status" value="1"/>
</dbReference>
<dbReference type="Proteomes" id="UP001652623">
    <property type="component" value="Chromosome 6"/>
</dbReference>
<keyword evidence="8" id="KW-1185">Reference proteome</keyword>
<organism evidence="8 9">
    <name type="scientific">Ziziphus jujuba</name>
    <name type="common">Chinese jujube</name>
    <name type="synonym">Ziziphus sativa</name>
    <dbReference type="NCBI Taxonomy" id="326968"/>
    <lineage>
        <taxon>Eukaryota</taxon>
        <taxon>Viridiplantae</taxon>
        <taxon>Streptophyta</taxon>
        <taxon>Embryophyta</taxon>
        <taxon>Tracheophyta</taxon>
        <taxon>Spermatophyta</taxon>
        <taxon>Magnoliopsida</taxon>
        <taxon>eudicotyledons</taxon>
        <taxon>Gunneridae</taxon>
        <taxon>Pentapetalae</taxon>
        <taxon>rosids</taxon>
        <taxon>fabids</taxon>
        <taxon>Rosales</taxon>
        <taxon>Rhamnaceae</taxon>
        <taxon>Paliureae</taxon>
        <taxon>Ziziphus</taxon>
    </lineage>
</organism>
<feature type="region of interest" description="Disordered" evidence="6">
    <location>
        <begin position="495"/>
        <end position="538"/>
    </location>
</feature>
<dbReference type="PANTHER" id="PTHR46266:SF3">
    <property type="entry name" value="TRANSCRIPTION FACTOR EGL1"/>
    <property type="match status" value="1"/>
</dbReference>
<feature type="domain" description="BHLH" evidence="7">
    <location>
        <begin position="434"/>
        <end position="483"/>
    </location>
</feature>